<dbReference type="Pfam" id="PF03704">
    <property type="entry name" value="BTAD"/>
    <property type="match status" value="1"/>
</dbReference>
<keyword evidence="2" id="KW-0902">Two-component regulatory system</keyword>
<dbReference type="PANTHER" id="PTHR35807:SF1">
    <property type="entry name" value="TRANSCRIPTIONAL REGULATOR REDD"/>
    <property type="match status" value="1"/>
</dbReference>
<dbReference type="Gene3D" id="1.25.40.10">
    <property type="entry name" value="Tetratricopeptide repeat domain"/>
    <property type="match status" value="1"/>
</dbReference>
<evidence type="ECO:0000256" key="2">
    <source>
        <dbReference type="ARBA" id="ARBA00023012"/>
    </source>
</evidence>
<evidence type="ECO:0000256" key="3">
    <source>
        <dbReference type="ARBA" id="ARBA00023015"/>
    </source>
</evidence>
<dbReference type="InterPro" id="IPR005158">
    <property type="entry name" value="BTAD"/>
</dbReference>
<dbReference type="SUPFAM" id="SSF48452">
    <property type="entry name" value="TPR-like"/>
    <property type="match status" value="1"/>
</dbReference>
<reference evidence="9" key="1">
    <citation type="submission" date="2016-10" db="EMBL/GenBank/DDBJ databases">
        <authorList>
            <person name="Varghese N."/>
            <person name="Submissions S."/>
        </authorList>
    </citation>
    <scope>NUCLEOTIDE SEQUENCE [LARGE SCALE GENOMIC DNA]</scope>
    <source>
        <strain evidence="9">CGMCC 4.3504</strain>
    </source>
</reference>
<dbReference type="AlphaFoldDB" id="A0A1G6LHU8"/>
<evidence type="ECO:0000256" key="6">
    <source>
        <dbReference type="PROSITE-ProRule" id="PRU01091"/>
    </source>
</evidence>
<proteinExistence type="inferred from homology"/>
<feature type="domain" description="OmpR/PhoB-type" evidence="7">
    <location>
        <begin position="1"/>
        <end position="100"/>
    </location>
</feature>
<dbReference type="STRING" id="67344.SAMN05216505_102104"/>
<name>A0A1G6LHU8_9ACTN</name>
<dbReference type="CDD" id="cd15831">
    <property type="entry name" value="BTAD"/>
    <property type="match status" value="1"/>
</dbReference>
<sequence>MQINMLGPLVAHHNGTSVTPIARKPRQVFSLLALQTGTVVPVPALMEELWGTQPPASALTTLQTYILQVRRGITVALGASHNGPAKDVLRTCYGGYLFDVDPTHTDVHAFERLAEEGKRACERGELDLASARFRQALDLWRGDALVDVHAGLRIGMEVARLEESRLGVLEARVETDLRLGRHASLLPELSALTARHPMHENLWAQFMIALHRSGRTSQALETFIKLRKTLVNELGVEPSARLQHLQYAILRADPGIDRNGPEVPAAASVALA</sequence>
<evidence type="ECO:0000256" key="5">
    <source>
        <dbReference type="ARBA" id="ARBA00023163"/>
    </source>
</evidence>
<dbReference type="InterPro" id="IPR036388">
    <property type="entry name" value="WH-like_DNA-bd_sf"/>
</dbReference>
<keyword evidence="4 6" id="KW-0238">DNA-binding</keyword>
<dbReference type="InterPro" id="IPR001867">
    <property type="entry name" value="OmpR/PhoB-type_DNA-bd"/>
</dbReference>
<organism evidence="8 9">
    <name type="scientific">Streptomyces prasinopilosus</name>
    <dbReference type="NCBI Taxonomy" id="67344"/>
    <lineage>
        <taxon>Bacteria</taxon>
        <taxon>Bacillati</taxon>
        <taxon>Actinomycetota</taxon>
        <taxon>Actinomycetes</taxon>
        <taxon>Kitasatosporales</taxon>
        <taxon>Streptomycetaceae</taxon>
        <taxon>Streptomyces</taxon>
    </lineage>
</organism>
<feature type="DNA-binding region" description="OmpR/PhoB-type" evidence="6">
    <location>
        <begin position="1"/>
        <end position="100"/>
    </location>
</feature>
<dbReference type="InterPro" id="IPR051677">
    <property type="entry name" value="AfsR-DnrI-RedD_regulator"/>
</dbReference>
<evidence type="ECO:0000256" key="1">
    <source>
        <dbReference type="ARBA" id="ARBA00005820"/>
    </source>
</evidence>
<evidence type="ECO:0000313" key="8">
    <source>
        <dbReference type="EMBL" id="SDC42355.1"/>
    </source>
</evidence>
<dbReference type="PANTHER" id="PTHR35807">
    <property type="entry name" value="TRANSCRIPTIONAL REGULATOR REDD-RELATED"/>
    <property type="match status" value="1"/>
</dbReference>
<dbReference type="InterPro" id="IPR011990">
    <property type="entry name" value="TPR-like_helical_dom_sf"/>
</dbReference>
<evidence type="ECO:0000313" key="9">
    <source>
        <dbReference type="Proteomes" id="UP000182100"/>
    </source>
</evidence>
<keyword evidence="5" id="KW-0804">Transcription</keyword>
<dbReference type="GO" id="GO:0000160">
    <property type="term" value="P:phosphorelay signal transduction system"/>
    <property type="evidence" value="ECO:0007669"/>
    <property type="project" value="UniProtKB-KW"/>
</dbReference>
<dbReference type="SUPFAM" id="SSF46894">
    <property type="entry name" value="C-terminal effector domain of the bipartite response regulators"/>
    <property type="match status" value="1"/>
</dbReference>
<dbReference type="Gene3D" id="1.10.10.10">
    <property type="entry name" value="Winged helix-like DNA-binding domain superfamily/Winged helix DNA-binding domain"/>
    <property type="match status" value="1"/>
</dbReference>
<evidence type="ECO:0000259" key="7">
    <source>
        <dbReference type="PROSITE" id="PS51755"/>
    </source>
</evidence>
<protein>
    <submittedName>
        <fullName evidence="8">DNA-binding transcriptional activator of the SARP family</fullName>
    </submittedName>
</protein>
<comment type="similarity">
    <text evidence="1">Belongs to the AfsR/DnrI/RedD regulatory family.</text>
</comment>
<evidence type="ECO:0000256" key="4">
    <source>
        <dbReference type="ARBA" id="ARBA00023125"/>
    </source>
</evidence>
<dbReference type="SMART" id="SM01043">
    <property type="entry name" value="BTAD"/>
    <property type="match status" value="1"/>
</dbReference>
<dbReference type="GO" id="GO:0003677">
    <property type="term" value="F:DNA binding"/>
    <property type="evidence" value="ECO:0007669"/>
    <property type="project" value="UniProtKB-UniRule"/>
</dbReference>
<dbReference type="PROSITE" id="PS51755">
    <property type="entry name" value="OMPR_PHOB"/>
    <property type="match status" value="1"/>
</dbReference>
<keyword evidence="3" id="KW-0805">Transcription regulation</keyword>
<dbReference type="RefSeq" id="WP_055571847.1">
    <property type="nucleotide sequence ID" value="NZ_FMZK01000002.1"/>
</dbReference>
<accession>A0A1G6LHU8</accession>
<dbReference type="GO" id="GO:0006355">
    <property type="term" value="P:regulation of DNA-templated transcription"/>
    <property type="evidence" value="ECO:0007669"/>
    <property type="project" value="InterPro"/>
</dbReference>
<dbReference type="Proteomes" id="UP000182100">
    <property type="component" value="Unassembled WGS sequence"/>
</dbReference>
<dbReference type="InterPro" id="IPR016032">
    <property type="entry name" value="Sig_transdc_resp-reg_C-effctor"/>
</dbReference>
<dbReference type="SMART" id="SM00862">
    <property type="entry name" value="Trans_reg_C"/>
    <property type="match status" value="1"/>
</dbReference>
<dbReference type="EMBL" id="FMZK01000002">
    <property type="protein sequence ID" value="SDC42355.1"/>
    <property type="molecule type" value="Genomic_DNA"/>
</dbReference>
<gene>
    <name evidence="8" type="ORF">SAMN05216505_102104</name>
</gene>
<keyword evidence="9" id="KW-1185">Reference proteome</keyword>